<proteinExistence type="predicted"/>
<organism evidence="1 2">
    <name type="scientific">Candidatus Staskawiczbacteria bacterium RIFCSPHIGHO2_02_FULL_34_10</name>
    <dbReference type="NCBI Taxonomy" id="1802205"/>
    <lineage>
        <taxon>Bacteria</taxon>
        <taxon>Candidatus Staskawicziibacteriota</taxon>
    </lineage>
</organism>
<accession>A0A1G2HWJ0</accession>
<evidence type="ECO:0000313" key="1">
    <source>
        <dbReference type="EMBL" id="OGZ66580.1"/>
    </source>
</evidence>
<evidence type="ECO:0000313" key="2">
    <source>
        <dbReference type="Proteomes" id="UP000178380"/>
    </source>
</evidence>
<dbReference type="EMBL" id="MHOR01000029">
    <property type="protein sequence ID" value="OGZ66580.1"/>
    <property type="molecule type" value="Genomic_DNA"/>
</dbReference>
<name>A0A1G2HWJ0_9BACT</name>
<dbReference type="STRING" id="1802205.A3C58_02655"/>
<dbReference type="AlphaFoldDB" id="A0A1G2HWJ0"/>
<dbReference type="Proteomes" id="UP000178380">
    <property type="component" value="Unassembled WGS sequence"/>
</dbReference>
<protein>
    <submittedName>
        <fullName evidence="1">Uncharacterized protein</fullName>
    </submittedName>
</protein>
<gene>
    <name evidence="1" type="ORF">A3C58_02655</name>
</gene>
<sequence>MIKKDYKNLWMSPNVVISRLDDLIKKYGLKTVIRKNEFRHEREGWIGGVFLLGLRELGEITYWLEIETEDSTPDVYGSFLDVIETNTGKKGVRENFFSIEIVEWEEHGPSIVDLIKNKCKKHYPNNYFLLVYVRRGGKVLDYEKIVEELKGAKIPFAQIWILVPSSNDHDYHLTKIYKGLFQIAFNLNDAIKKNEKQIKFATNMGKGLATEMENLGEISVPLPELEE</sequence>
<comment type="caution">
    <text evidence="1">The sequence shown here is derived from an EMBL/GenBank/DDBJ whole genome shotgun (WGS) entry which is preliminary data.</text>
</comment>
<reference evidence="1 2" key="1">
    <citation type="journal article" date="2016" name="Nat. Commun.">
        <title>Thousands of microbial genomes shed light on interconnected biogeochemical processes in an aquifer system.</title>
        <authorList>
            <person name="Anantharaman K."/>
            <person name="Brown C.T."/>
            <person name="Hug L.A."/>
            <person name="Sharon I."/>
            <person name="Castelle C.J."/>
            <person name="Probst A.J."/>
            <person name="Thomas B.C."/>
            <person name="Singh A."/>
            <person name="Wilkins M.J."/>
            <person name="Karaoz U."/>
            <person name="Brodie E.L."/>
            <person name="Williams K.H."/>
            <person name="Hubbard S.S."/>
            <person name="Banfield J.F."/>
        </authorList>
    </citation>
    <scope>NUCLEOTIDE SEQUENCE [LARGE SCALE GENOMIC DNA]</scope>
</reference>